<dbReference type="InterPro" id="IPR037115">
    <property type="entry name" value="Sirohaem_synt_dimer_dom_sf"/>
</dbReference>
<dbReference type="GO" id="GO:0009236">
    <property type="term" value="P:cobalamin biosynthetic process"/>
    <property type="evidence" value="ECO:0007669"/>
    <property type="project" value="UniProtKB-KW"/>
</dbReference>
<feature type="domain" description="Sirohaem synthase dimerisation" evidence="17">
    <location>
        <begin position="154"/>
        <end position="209"/>
    </location>
</feature>
<dbReference type="Gene3D" id="3.30.950.10">
    <property type="entry name" value="Methyltransferase, Cobalt-precorrin-4 Transmethylase, Domain 2"/>
    <property type="match status" value="1"/>
</dbReference>
<dbReference type="AlphaFoldDB" id="A0A4Q9GKT9"/>
<dbReference type="Pfam" id="PF00590">
    <property type="entry name" value="TP_methylase"/>
    <property type="match status" value="1"/>
</dbReference>
<protein>
    <submittedName>
        <fullName evidence="19">Uroporphyrinogen-III C-methyltransferase</fullName>
        <ecNumber evidence="19">2.1.1.107</ecNumber>
    </submittedName>
</protein>
<dbReference type="PIRSF" id="PIRSF036426">
    <property type="entry name" value="Sirohaem_synth"/>
    <property type="match status" value="1"/>
</dbReference>
<dbReference type="Pfam" id="PF13241">
    <property type="entry name" value="NAD_binding_7"/>
    <property type="match status" value="1"/>
</dbReference>
<evidence type="ECO:0000256" key="2">
    <source>
        <dbReference type="ARBA" id="ARBA00005879"/>
    </source>
</evidence>
<dbReference type="SUPFAM" id="SSF53790">
    <property type="entry name" value="Tetrapyrrole methylase"/>
    <property type="match status" value="1"/>
</dbReference>
<name>A0A4Q9GKT9_9HYPH</name>
<feature type="domain" description="Tetrapyrrole methylase" evidence="16">
    <location>
        <begin position="220"/>
        <end position="429"/>
    </location>
</feature>
<evidence type="ECO:0000313" key="19">
    <source>
        <dbReference type="EMBL" id="TBN53961.1"/>
    </source>
</evidence>
<dbReference type="InterPro" id="IPR006367">
    <property type="entry name" value="Sirohaem_synthase_N"/>
</dbReference>
<dbReference type="PROSITE" id="PS00840">
    <property type="entry name" value="SUMT_2"/>
    <property type="match status" value="1"/>
</dbReference>
<proteinExistence type="inferred from homology"/>
<dbReference type="GO" id="GO:0004851">
    <property type="term" value="F:uroporphyrin-III C-methyltransferase activity"/>
    <property type="evidence" value="ECO:0007669"/>
    <property type="project" value="UniProtKB-EC"/>
</dbReference>
<evidence type="ECO:0000256" key="1">
    <source>
        <dbReference type="ARBA" id="ARBA00005010"/>
    </source>
</evidence>
<dbReference type="FunFam" id="3.40.1010.10:FF:000001">
    <property type="entry name" value="Siroheme synthase"/>
    <property type="match status" value="1"/>
</dbReference>
<dbReference type="OrthoDB" id="9815856at2"/>
<keyword evidence="10" id="KW-0627">Porphyrin biosynthesis</keyword>
<dbReference type="InterPro" id="IPR006366">
    <property type="entry name" value="CobA/CysG_C"/>
</dbReference>
<dbReference type="PANTHER" id="PTHR45790:SF3">
    <property type="entry name" value="S-ADENOSYL-L-METHIONINE-DEPENDENT UROPORPHYRINOGEN III METHYLTRANSFERASE, CHLOROPLASTIC"/>
    <property type="match status" value="1"/>
</dbReference>
<evidence type="ECO:0000259" key="18">
    <source>
        <dbReference type="Pfam" id="PF14824"/>
    </source>
</evidence>
<feature type="domain" description="Siroheme synthase central" evidence="18">
    <location>
        <begin position="124"/>
        <end position="149"/>
    </location>
</feature>
<dbReference type="Gene3D" id="3.40.50.720">
    <property type="entry name" value="NAD(P)-binding Rossmann-like Domain"/>
    <property type="match status" value="1"/>
</dbReference>
<dbReference type="InterPro" id="IPR014776">
    <property type="entry name" value="4pyrrole_Mease_sub2"/>
</dbReference>
<feature type="active site" description="Proton donor" evidence="14">
    <location>
        <position position="272"/>
    </location>
</feature>
<keyword evidence="9" id="KW-0456">Lyase</keyword>
<comment type="caution">
    <text evidence="19">The sequence shown here is derived from an EMBL/GenBank/DDBJ whole genome shotgun (WGS) entry which is preliminary data.</text>
</comment>
<comment type="catalytic activity">
    <reaction evidence="13">
        <text>precorrin-2 + NAD(+) = sirohydrochlorin + NADH + 2 H(+)</text>
        <dbReference type="Rhea" id="RHEA:15613"/>
        <dbReference type="ChEBI" id="CHEBI:15378"/>
        <dbReference type="ChEBI" id="CHEBI:57540"/>
        <dbReference type="ChEBI" id="CHEBI:57945"/>
        <dbReference type="ChEBI" id="CHEBI:58351"/>
        <dbReference type="ChEBI" id="CHEBI:58827"/>
        <dbReference type="EC" id="1.3.1.76"/>
    </reaction>
</comment>
<dbReference type="NCBIfam" id="NF007922">
    <property type="entry name" value="PRK10637.1"/>
    <property type="match status" value="1"/>
</dbReference>
<evidence type="ECO:0000256" key="12">
    <source>
        <dbReference type="ARBA" id="ARBA00025705"/>
    </source>
</evidence>
<dbReference type="NCBIfam" id="TIGR01470">
    <property type="entry name" value="cysG_Nterm"/>
    <property type="match status" value="1"/>
</dbReference>
<evidence type="ECO:0000256" key="15">
    <source>
        <dbReference type="RuleBase" id="RU003960"/>
    </source>
</evidence>
<keyword evidence="7" id="KW-0560">Oxidoreductase</keyword>
<dbReference type="InterPro" id="IPR012409">
    <property type="entry name" value="Sirohaem_synth"/>
</dbReference>
<dbReference type="EMBL" id="SIUB01000003">
    <property type="protein sequence ID" value="TBN53961.1"/>
    <property type="molecule type" value="Genomic_DNA"/>
</dbReference>
<feature type="active site" description="Proton acceptor" evidence="14">
    <location>
        <position position="250"/>
    </location>
</feature>
<dbReference type="InterPro" id="IPR036291">
    <property type="entry name" value="NAD(P)-bd_dom_sf"/>
</dbReference>
<dbReference type="InterPro" id="IPR000878">
    <property type="entry name" value="4pyrrol_Mease"/>
</dbReference>
<evidence type="ECO:0000259" key="16">
    <source>
        <dbReference type="Pfam" id="PF00590"/>
    </source>
</evidence>
<dbReference type="EC" id="2.1.1.107" evidence="19"/>
<dbReference type="InterPro" id="IPR028281">
    <property type="entry name" value="Sirohaem_synthase_central"/>
</dbReference>
<organism evidence="19 20">
    <name type="scientific">Hansschlegelia quercus</name>
    <dbReference type="NCBI Taxonomy" id="2528245"/>
    <lineage>
        <taxon>Bacteria</taxon>
        <taxon>Pseudomonadati</taxon>
        <taxon>Pseudomonadota</taxon>
        <taxon>Alphaproteobacteria</taxon>
        <taxon>Hyphomicrobiales</taxon>
        <taxon>Methylopilaceae</taxon>
        <taxon>Hansschlegelia</taxon>
    </lineage>
</organism>
<dbReference type="Pfam" id="PF14824">
    <property type="entry name" value="Sirohm_synth_M"/>
    <property type="match status" value="1"/>
</dbReference>
<dbReference type="GO" id="GO:0051266">
    <property type="term" value="F:sirohydrochlorin ferrochelatase activity"/>
    <property type="evidence" value="ECO:0007669"/>
    <property type="project" value="InterPro"/>
</dbReference>
<dbReference type="GO" id="GO:0019354">
    <property type="term" value="P:siroheme biosynthetic process"/>
    <property type="evidence" value="ECO:0007669"/>
    <property type="project" value="UniProtKB-UniPathway"/>
</dbReference>
<evidence type="ECO:0000256" key="8">
    <source>
        <dbReference type="ARBA" id="ARBA00023027"/>
    </source>
</evidence>
<evidence type="ECO:0000256" key="4">
    <source>
        <dbReference type="ARBA" id="ARBA00022603"/>
    </source>
</evidence>
<evidence type="ECO:0000256" key="13">
    <source>
        <dbReference type="ARBA" id="ARBA00047561"/>
    </source>
</evidence>
<evidence type="ECO:0000256" key="11">
    <source>
        <dbReference type="ARBA" id="ARBA00023268"/>
    </source>
</evidence>
<dbReference type="Gene3D" id="3.30.160.110">
    <property type="entry name" value="Siroheme synthase, domain 2"/>
    <property type="match status" value="1"/>
</dbReference>
<keyword evidence="5 15" id="KW-0808">Transferase</keyword>
<dbReference type="InterPro" id="IPR003043">
    <property type="entry name" value="Uropor_MeTrfase_CS"/>
</dbReference>
<dbReference type="NCBIfam" id="NF004790">
    <property type="entry name" value="PRK06136.1"/>
    <property type="match status" value="1"/>
</dbReference>
<dbReference type="GO" id="GO:0032259">
    <property type="term" value="P:methylation"/>
    <property type="evidence" value="ECO:0007669"/>
    <property type="project" value="UniProtKB-KW"/>
</dbReference>
<evidence type="ECO:0000256" key="3">
    <source>
        <dbReference type="ARBA" id="ARBA00022573"/>
    </source>
</evidence>
<dbReference type="GO" id="GO:0043115">
    <property type="term" value="F:precorrin-2 dehydrogenase activity"/>
    <property type="evidence" value="ECO:0007669"/>
    <property type="project" value="UniProtKB-EC"/>
</dbReference>
<dbReference type="PROSITE" id="PS00839">
    <property type="entry name" value="SUMT_1"/>
    <property type="match status" value="1"/>
</dbReference>
<keyword evidence="6" id="KW-0949">S-adenosyl-L-methionine</keyword>
<evidence type="ECO:0000256" key="10">
    <source>
        <dbReference type="ARBA" id="ARBA00023244"/>
    </source>
</evidence>
<dbReference type="InterPro" id="IPR035996">
    <property type="entry name" value="4pyrrol_Methylase_sf"/>
</dbReference>
<dbReference type="UniPathway" id="UPA00262">
    <property type="reaction ID" value="UER00211"/>
</dbReference>
<accession>A0A4Q9GKT9</accession>
<dbReference type="GO" id="GO:0051287">
    <property type="term" value="F:NAD binding"/>
    <property type="evidence" value="ECO:0007669"/>
    <property type="project" value="InterPro"/>
</dbReference>
<evidence type="ECO:0000256" key="9">
    <source>
        <dbReference type="ARBA" id="ARBA00023239"/>
    </source>
</evidence>
<dbReference type="Gene3D" id="1.10.8.210">
    <property type="entry name" value="Sirohaem synthase, dimerisation domain"/>
    <property type="match status" value="1"/>
</dbReference>
<keyword evidence="20" id="KW-1185">Reference proteome</keyword>
<keyword evidence="8" id="KW-0520">NAD</keyword>
<comment type="pathway">
    <text evidence="1">Porphyrin-containing compound metabolism; siroheme biosynthesis; sirohydrochlorin from precorrin-2: step 1/1.</text>
</comment>
<evidence type="ECO:0000256" key="7">
    <source>
        <dbReference type="ARBA" id="ARBA00023002"/>
    </source>
</evidence>
<dbReference type="RefSeq" id="WP_131003232.1">
    <property type="nucleotide sequence ID" value="NZ_JBHSZR010000003.1"/>
</dbReference>
<gene>
    <name evidence="19" type="primary">cobA</name>
    <name evidence="19" type="ORF">EYR15_09285</name>
</gene>
<dbReference type="PANTHER" id="PTHR45790">
    <property type="entry name" value="SIROHEME SYNTHASE-RELATED"/>
    <property type="match status" value="1"/>
</dbReference>
<comment type="pathway">
    <text evidence="12">Porphyrin-containing compound metabolism; siroheme biosynthesis; precorrin-2 from uroporphyrinogen III: step 1/1.</text>
</comment>
<dbReference type="SUPFAM" id="SSF51735">
    <property type="entry name" value="NAD(P)-binding Rossmann-fold domains"/>
    <property type="match status" value="1"/>
</dbReference>
<reference evidence="19 20" key="1">
    <citation type="submission" date="2019-02" db="EMBL/GenBank/DDBJ databases">
        <title>Hansschlegelia quercus sp. nov., a novel methylotrophic bacterium from buds of oak (Quercus robur L.).</title>
        <authorList>
            <person name="Agafonova N.V."/>
            <person name="Kaparullina E.N."/>
            <person name="Grouzdev D.S."/>
            <person name="Doronina N.V."/>
        </authorList>
    </citation>
    <scope>NUCLEOTIDE SEQUENCE [LARGE SCALE GENOMIC DNA]</scope>
    <source>
        <strain evidence="19 20">Dub</strain>
    </source>
</reference>
<evidence type="ECO:0000313" key="20">
    <source>
        <dbReference type="Proteomes" id="UP000291613"/>
    </source>
</evidence>
<dbReference type="SUPFAM" id="SSF75615">
    <property type="entry name" value="Siroheme synthase middle domains-like"/>
    <property type="match status" value="1"/>
</dbReference>
<dbReference type="InterPro" id="IPR014777">
    <property type="entry name" value="4pyrrole_Mease_sub1"/>
</dbReference>
<dbReference type="CDD" id="cd11642">
    <property type="entry name" value="SUMT"/>
    <property type="match status" value="1"/>
</dbReference>
<dbReference type="InterPro" id="IPR019478">
    <property type="entry name" value="Sirohaem_synthase_dimer_dom"/>
</dbReference>
<dbReference type="Proteomes" id="UP000291613">
    <property type="component" value="Unassembled WGS sequence"/>
</dbReference>
<keyword evidence="4 15" id="KW-0489">Methyltransferase</keyword>
<dbReference type="NCBIfam" id="TIGR01469">
    <property type="entry name" value="cobA_cysG_Cterm"/>
    <property type="match status" value="1"/>
</dbReference>
<sequence length="470" mass="49077">MARLTSFPVFQKVSGRTVLIVGEGPAAAAKARLLGETDARLKIVAQDPGRELLEDAARLDAEILREAFHPSHLEGVVLAFAATENEAADRLVFEAARFARVPVNVVDRPEMCDFTTPALVNRAPLAVAIGTEGAAPVLARHLRAKIEAMLAPETGHLAALAEGMREAVANMVPFGEARRRFWAKVFDGPVAARALSGDLVGASEEAARLMQAAPDLGGFVWLVGAGPGATDLLTLRAQRVLQEADVIVHDALVPDAVIAMGRRDAERISVGKRKGYHEASQDEINAVLVREAKAGRRVVRLKSGDPMVFGRAGEEMAALAQAGISFEVVPGVTAALAAAASAQAPLTLRGVASSLIFATGQDLAGEVLPDWAQLALQGATVAVYMGRSVAGSVADRLAAAGLSPDTPVVAIENATRADERILTGRLSGLAALNLRGDLEGPVLILIGDALRQASFEVAEPLAASETIRAA</sequence>
<keyword evidence="3" id="KW-0169">Cobalamin biosynthesis</keyword>
<dbReference type="InterPro" id="IPR050161">
    <property type="entry name" value="Siro_Cobalamin_biosynth"/>
</dbReference>
<evidence type="ECO:0000256" key="5">
    <source>
        <dbReference type="ARBA" id="ARBA00022679"/>
    </source>
</evidence>
<dbReference type="Pfam" id="PF10414">
    <property type="entry name" value="CysG_dimeriser"/>
    <property type="match status" value="1"/>
</dbReference>
<keyword evidence="11" id="KW-0511">Multifunctional enzyme</keyword>
<evidence type="ECO:0000259" key="17">
    <source>
        <dbReference type="Pfam" id="PF10414"/>
    </source>
</evidence>
<dbReference type="Gene3D" id="3.40.1010.10">
    <property type="entry name" value="Cobalt-precorrin-4 Transmethylase, Domain 1"/>
    <property type="match status" value="1"/>
</dbReference>
<comment type="similarity">
    <text evidence="2 15">Belongs to the precorrin methyltransferase family.</text>
</comment>
<evidence type="ECO:0000256" key="14">
    <source>
        <dbReference type="PIRSR" id="PIRSR036426-1"/>
    </source>
</evidence>
<evidence type="ECO:0000256" key="6">
    <source>
        <dbReference type="ARBA" id="ARBA00022691"/>
    </source>
</evidence>